<evidence type="ECO:0000313" key="1">
    <source>
        <dbReference type="EMBL" id="KAJ3539209.1"/>
    </source>
</evidence>
<dbReference type="EMBL" id="JANRMS010000473">
    <property type="protein sequence ID" value="KAJ3539209.1"/>
    <property type="molecule type" value="Genomic_DNA"/>
</dbReference>
<name>A0ACC1SGD6_9HYPO</name>
<dbReference type="Proteomes" id="UP001148629">
    <property type="component" value="Unassembled WGS sequence"/>
</dbReference>
<evidence type="ECO:0000313" key="2">
    <source>
        <dbReference type="Proteomes" id="UP001148629"/>
    </source>
</evidence>
<protein>
    <submittedName>
        <fullName evidence="1">Uncharacterized protein</fullName>
    </submittedName>
</protein>
<reference evidence="1" key="1">
    <citation type="submission" date="2022-08" db="EMBL/GenBank/DDBJ databases">
        <title>Genome Sequence of Fusarium decemcellulare.</title>
        <authorList>
            <person name="Buettner E."/>
        </authorList>
    </citation>
    <scope>NUCLEOTIDE SEQUENCE</scope>
    <source>
        <strain evidence="1">Babe19</strain>
    </source>
</reference>
<proteinExistence type="predicted"/>
<keyword evidence="2" id="KW-1185">Reference proteome</keyword>
<sequence>MPTTTIRPGVSTHDWNTYIHLSLQQNAIQLSSAMRENTVMRSLVVALTFLFPPVAALRKTSDSISIDIDDSTGAVIEITDPKSDDGMNWVSSPANAPWQPLGSRWGLGFADLGQSFLHRYYWKDPDISSRNGVHVVEYEVGDLKLKVSRWLETKAFHEQYTFENQGNSTLDLSSKGATSLGIYTPFNDHYTNTSDALAARAHAHIWANGGATAWVKMNQMGGNGQNLGLVVTQGALGRYIVEGRDTITSSNTRGVFVLHPTIGELEPGASSTLSWTMFWHSDWQDFWDRCATYSSQFIRFDAPSYTVFEGESVKVNMTVSDSLGLSINGSILECNKKACTFEYSTSRSGQDALVVTKNNLNSTIYLNTVPPLDKLIPARVNFIIDNQQISDPDDPTDGAYRVFDNQANSIAVWDTATDRNAGRERLGMGILMTRYLRKHPNDTKVRASLEAYYNFVSLKLQNESGYVFDRPVGTGTSRHRLYNWPWVMQFHANVALLGLNLTGPVASKTPEERFLLTMENFYEQGGEELYAIGLPILEGLQLLKRSKNKKGFDRALSLFISHGENIARRGTDYPPFEVNFEQSIVAPAAVMMAELYRATRNKTFLEAAKLQLDTLDRFVGHQPDYRLHEVAIRHWDGYWFGKDRLWGDTFPHHWSTLNALALHHLGTAIGSDELRSRADAVNRANLALFKPDGNAGCVWVYPLSVNGRAADYLDHYANDQDWVLAHVLQIEQDQ</sequence>
<comment type="caution">
    <text evidence="1">The sequence shown here is derived from an EMBL/GenBank/DDBJ whole genome shotgun (WGS) entry which is preliminary data.</text>
</comment>
<organism evidence="1 2">
    <name type="scientific">Fusarium decemcellulare</name>
    <dbReference type="NCBI Taxonomy" id="57161"/>
    <lineage>
        <taxon>Eukaryota</taxon>
        <taxon>Fungi</taxon>
        <taxon>Dikarya</taxon>
        <taxon>Ascomycota</taxon>
        <taxon>Pezizomycotina</taxon>
        <taxon>Sordariomycetes</taxon>
        <taxon>Hypocreomycetidae</taxon>
        <taxon>Hypocreales</taxon>
        <taxon>Nectriaceae</taxon>
        <taxon>Fusarium</taxon>
        <taxon>Fusarium decemcellulare species complex</taxon>
    </lineage>
</organism>
<gene>
    <name evidence="1" type="ORF">NM208_g5586</name>
</gene>
<accession>A0ACC1SGD6</accession>